<reference evidence="1 2" key="1">
    <citation type="submission" date="2021-02" db="EMBL/GenBank/DDBJ databases">
        <title>Taxonomically Unique Crown Gall-Associated Xanthomonas Stains Have Deficiency in Virulence Repertories.</title>
        <authorList>
            <person name="Mafakheri H."/>
            <person name="Taghavi S.M."/>
            <person name="Dimkic I."/>
            <person name="Nemanja K."/>
            <person name="Osdaghi E."/>
        </authorList>
    </citation>
    <scope>NUCLEOTIDE SEQUENCE [LARGE SCALE GENOMIC DNA]</scope>
    <source>
        <strain evidence="1 2">FX4</strain>
    </source>
</reference>
<keyword evidence="2" id="KW-1185">Reference proteome</keyword>
<sequence length="148" mass="16274">MKRNTQLSDVLHVLVHLAQHGEPMTSEQMAACLQSHAVVVRRLLARLRDAQLVESTRGHGGGWQLARAPEAISLYDVYVALGEPLLLGHGVRGPHPDCAIERAVNDALDDGYRQAQAALAAQLQALTLRKLGQRVQRKLRQEKKTHAA</sequence>
<organism evidence="1 2">
    <name type="scientific">Xanthomonas bonasiae</name>
    <dbReference type="NCBI Taxonomy" id="2810351"/>
    <lineage>
        <taxon>Bacteria</taxon>
        <taxon>Pseudomonadati</taxon>
        <taxon>Pseudomonadota</taxon>
        <taxon>Gammaproteobacteria</taxon>
        <taxon>Lysobacterales</taxon>
        <taxon>Lysobacteraceae</taxon>
        <taxon>Xanthomonas</taxon>
    </lineage>
</organism>
<dbReference type="EMBL" id="JAFIWB010000005">
    <property type="protein sequence ID" value="MBN6102022.1"/>
    <property type="molecule type" value="Genomic_DNA"/>
</dbReference>
<accession>A0ABS3B0N7</accession>
<dbReference type="InterPro" id="IPR000944">
    <property type="entry name" value="Tscrpt_reg_Rrf2"/>
</dbReference>
<dbReference type="RefSeq" id="WP_206229304.1">
    <property type="nucleotide sequence ID" value="NZ_JAFIWB010000005.1"/>
</dbReference>
<dbReference type="InterPro" id="IPR036388">
    <property type="entry name" value="WH-like_DNA-bd_sf"/>
</dbReference>
<dbReference type="SUPFAM" id="SSF46785">
    <property type="entry name" value="Winged helix' DNA-binding domain"/>
    <property type="match status" value="1"/>
</dbReference>
<evidence type="ECO:0000313" key="2">
    <source>
        <dbReference type="Proteomes" id="UP000695802"/>
    </source>
</evidence>
<dbReference type="PROSITE" id="PS51197">
    <property type="entry name" value="HTH_RRF2_2"/>
    <property type="match status" value="1"/>
</dbReference>
<name>A0ABS3B0N7_9XANT</name>
<comment type="caution">
    <text evidence="1">The sequence shown here is derived from an EMBL/GenBank/DDBJ whole genome shotgun (WGS) entry which is preliminary data.</text>
</comment>
<dbReference type="Proteomes" id="UP000695802">
    <property type="component" value="Unassembled WGS sequence"/>
</dbReference>
<dbReference type="InterPro" id="IPR036390">
    <property type="entry name" value="WH_DNA-bd_sf"/>
</dbReference>
<dbReference type="Gene3D" id="1.10.10.10">
    <property type="entry name" value="Winged helix-like DNA-binding domain superfamily/Winged helix DNA-binding domain"/>
    <property type="match status" value="1"/>
</dbReference>
<evidence type="ECO:0000313" key="1">
    <source>
        <dbReference type="EMBL" id="MBN6102022.1"/>
    </source>
</evidence>
<gene>
    <name evidence="1" type="ORF">JR064_07550</name>
</gene>
<proteinExistence type="predicted"/>
<dbReference type="PANTHER" id="PTHR33221:SF15">
    <property type="entry name" value="HTH-TYPE TRANSCRIPTIONAL REGULATOR YWGB-RELATED"/>
    <property type="match status" value="1"/>
</dbReference>
<protein>
    <submittedName>
        <fullName evidence="1">Rrf2 family transcriptional regulator</fullName>
    </submittedName>
</protein>
<dbReference type="PANTHER" id="PTHR33221">
    <property type="entry name" value="WINGED HELIX-TURN-HELIX TRANSCRIPTIONAL REGULATOR, RRF2 FAMILY"/>
    <property type="match status" value="1"/>
</dbReference>
<dbReference type="Pfam" id="PF02082">
    <property type="entry name" value="Rrf2"/>
    <property type="match status" value="1"/>
</dbReference>